<dbReference type="PIRSF" id="PIRSF001439">
    <property type="entry name" value="CryM"/>
    <property type="match status" value="1"/>
</dbReference>
<evidence type="ECO:0000313" key="1">
    <source>
        <dbReference type="EMBL" id="GGP82507.1"/>
    </source>
</evidence>
<dbReference type="AlphaFoldDB" id="A0A918EI27"/>
<proteinExistence type="predicted"/>
<keyword evidence="2" id="KW-1185">Reference proteome</keyword>
<dbReference type="SUPFAM" id="SSF51735">
    <property type="entry name" value="NAD(P)-binding Rossmann-fold domains"/>
    <property type="match status" value="1"/>
</dbReference>
<name>A0A918EI27_9PSEU</name>
<dbReference type="InterPro" id="IPR023401">
    <property type="entry name" value="ODC_N"/>
</dbReference>
<organism evidence="1 2">
    <name type="scientific">Saccharothrix coeruleofusca</name>
    <dbReference type="NCBI Taxonomy" id="33919"/>
    <lineage>
        <taxon>Bacteria</taxon>
        <taxon>Bacillati</taxon>
        <taxon>Actinomycetota</taxon>
        <taxon>Actinomycetes</taxon>
        <taxon>Pseudonocardiales</taxon>
        <taxon>Pseudonocardiaceae</taxon>
        <taxon>Saccharothrix</taxon>
    </lineage>
</organism>
<dbReference type="PANTHER" id="PTHR13812">
    <property type="entry name" value="KETIMINE REDUCTASE MU-CRYSTALLIN"/>
    <property type="match status" value="1"/>
</dbReference>
<dbReference type="GO" id="GO:0016639">
    <property type="term" value="F:oxidoreductase activity, acting on the CH-NH2 group of donors, NAD or NADP as acceptor"/>
    <property type="evidence" value="ECO:0007669"/>
    <property type="project" value="InterPro"/>
</dbReference>
<dbReference type="Pfam" id="PF02423">
    <property type="entry name" value="OCD_Mu_crystall"/>
    <property type="match status" value="1"/>
</dbReference>
<accession>A0A918EI27</accession>
<dbReference type="RefSeq" id="WP_189227232.1">
    <property type="nucleotide sequence ID" value="NZ_BMRG01000023.1"/>
</dbReference>
<dbReference type="InterPro" id="IPR036291">
    <property type="entry name" value="NAD(P)-bd_dom_sf"/>
</dbReference>
<dbReference type="Gene3D" id="3.40.50.720">
    <property type="entry name" value="NAD(P)-binding Rossmann-like Domain"/>
    <property type="match status" value="1"/>
</dbReference>
<evidence type="ECO:0000313" key="2">
    <source>
        <dbReference type="Proteomes" id="UP000639606"/>
    </source>
</evidence>
<protein>
    <submittedName>
        <fullName evidence="1">2,3-diaminopropionate biosynthesis protein SbnB</fullName>
    </submittedName>
</protein>
<reference evidence="1" key="1">
    <citation type="journal article" date="2014" name="Int. J. Syst. Evol. Microbiol.">
        <title>Complete genome sequence of Corynebacterium casei LMG S-19264T (=DSM 44701T), isolated from a smear-ripened cheese.</title>
        <authorList>
            <consortium name="US DOE Joint Genome Institute (JGI-PGF)"/>
            <person name="Walter F."/>
            <person name="Albersmeier A."/>
            <person name="Kalinowski J."/>
            <person name="Ruckert C."/>
        </authorList>
    </citation>
    <scope>NUCLEOTIDE SEQUENCE</scope>
    <source>
        <strain evidence="1">JCM 3313</strain>
    </source>
</reference>
<dbReference type="GO" id="GO:0019290">
    <property type="term" value="P:siderophore biosynthetic process"/>
    <property type="evidence" value="ECO:0007669"/>
    <property type="project" value="InterPro"/>
</dbReference>
<dbReference type="InterPro" id="IPR003462">
    <property type="entry name" value="ODC_Mu_crystall"/>
</dbReference>
<dbReference type="EMBL" id="BMRG01000023">
    <property type="protein sequence ID" value="GGP82507.1"/>
    <property type="molecule type" value="Genomic_DNA"/>
</dbReference>
<sequence length="331" mass="35130">MLILGHDEVAEVLRDREKDLVELVRTAYELHDEGRSAVPHSTFLRFPGDTRNRIIGLPAFLGGDQPAAGMKWISSFPANVEAGLARASSVVVLNELTTGRPVALLEGSLISAKRTAASAALAAREFTEPGTGGVGLIGCGPINFEVLRFLRAVLPSLAEVTAFDLSPDRAAAFARRAADELDLPVAVVDDAHRAVGAHPLVSLATTASTPHLDLRAARPGAVVLHVSLRDLTVEAVLAAQNVVDDADHVCRERTSPHLAEQRTGGRAFIDAPIGGVLRGRVRFTRDPARPLVYSPFGLGALDMAVARLVRDEAAHRGLGTTVEGFLPRPTT</sequence>
<reference evidence="1" key="2">
    <citation type="submission" date="2020-09" db="EMBL/GenBank/DDBJ databases">
        <authorList>
            <person name="Sun Q."/>
            <person name="Ohkuma M."/>
        </authorList>
    </citation>
    <scope>NUCLEOTIDE SEQUENCE</scope>
    <source>
        <strain evidence="1">JCM 3313</strain>
    </source>
</reference>
<gene>
    <name evidence="1" type="primary">ocd</name>
    <name evidence="1" type="ORF">GCM10010185_65650</name>
</gene>
<comment type="caution">
    <text evidence="1">The sequence shown here is derived from an EMBL/GenBank/DDBJ whole genome shotgun (WGS) entry which is preliminary data.</text>
</comment>
<dbReference type="GO" id="GO:0005737">
    <property type="term" value="C:cytoplasm"/>
    <property type="evidence" value="ECO:0007669"/>
    <property type="project" value="TreeGrafter"/>
</dbReference>
<dbReference type="InterPro" id="IPR023866">
    <property type="entry name" value="SbnB"/>
</dbReference>
<dbReference type="Proteomes" id="UP000639606">
    <property type="component" value="Unassembled WGS sequence"/>
</dbReference>
<dbReference type="Gene3D" id="3.30.1780.10">
    <property type="entry name" value="ornithine cyclodeaminase, domain 1"/>
    <property type="match status" value="1"/>
</dbReference>
<dbReference type="NCBIfam" id="TIGR03944">
    <property type="entry name" value="dehyd_SbnB_fam"/>
    <property type="match status" value="1"/>
</dbReference>
<dbReference type="PANTHER" id="PTHR13812:SF19">
    <property type="entry name" value="KETIMINE REDUCTASE MU-CRYSTALLIN"/>
    <property type="match status" value="1"/>
</dbReference>